<dbReference type="EMBL" id="CAXKWB010005492">
    <property type="protein sequence ID" value="CAL4078678.1"/>
    <property type="molecule type" value="Genomic_DNA"/>
</dbReference>
<proteinExistence type="predicted"/>
<name>A0AAV2QAU5_MEGNR</name>
<evidence type="ECO:0000313" key="2">
    <source>
        <dbReference type="Proteomes" id="UP001497623"/>
    </source>
</evidence>
<accession>A0AAV2QAU5</accession>
<protein>
    <submittedName>
        <fullName evidence="1">Uncharacterized protein</fullName>
    </submittedName>
</protein>
<gene>
    <name evidence="1" type="ORF">MNOR_LOCUS10719</name>
</gene>
<dbReference type="AlphaFoldDB" id="A0AAV2QAU5"/>
<reference evidence="1 2" key="1">
    <citation type="submission" date="2024-05" db="EMBL/GenBank/DDBJ databases">
        <authorList>
            <person name="Wallberg A."/>
        </authorList>
    </citation>
    <scope>NUCLEOTIDE SEQUENCE [LARGE SCALE GENOMIC DNA]</scope>
</reference>
<evidence type="ECO:0000313" key="1">
    <source>
        <dbReference type="EMBL" id="CAL4078678.1"/>
    </source>
</evidence>
<sequence>MPPLNEPPWTYKEVNRKVHENFIQYEFPRLAILADSWLLDRRLYNLRSGDYWSDIIDGGKSKHFPKALKLLNQLEYLNVKFSEGIMPVDTLEDIRWVTVL</sequence>
<keyword evidence="2" id="KW-1185">Reference proteome</keyword>
<organism evidence="1 2">
    <name type="scientific">Meganyctiphanes norvegica</name>
    <name type="common">Northern krill</name>
    <name type="synonym">Thysanopoda norvegica</name>
    <dbReference type="NCBI Taxonomy" id="48144"/>
    <lineage>
        <taxon>Eukaryota</taxon>
        <taxon>Metazoa</taxon>
        <taxon>Ecdysozoa</taxon>
        <taxon>Arthropoda</taxon>
        <taxon>Crustacea</taxon>
        <taxon>Multicrustacea</taxon>
        <taxon>Malacostraca</taxon>
        <taxon>Eumalacostraca</taxon>
        <taxon>Eucarida</taxon>
        <taxon>Euphausiacea</taxon>
        <taxon>Euphausiidae</taxon>
        <taxon>Meganyctiphanes</taxon>
    </lineage>
</organism>
<comment type="caution">
    <text evidence="1">The sequence shown here is derived from an EMBL/GenBank/DDBJ whole genome shotgun (WGS) entry which is preliminary data.</text>
</comment>
<dbReference type="Proteomes" id="UP001497623">
    <property type="component" value="Unassembled WGS sequence"/>
</dbReference>